<accession>A0A4Y7KJY5</accession>
<dbReference type="PANTHER" id="PTHR34710">
    <property type="entry name" value="OS03G0834100 PROTEIN"/>
    <property type="match status" value="1"/>
</dbReference>
<organism evidence="2 3">
    <name type="scientific">Papaver somniferum</name>
    <name type="common">Opium poppy</name>
    <dbReference type="NCBI Taxonomy" id="3469"/>
    <lineage>
        <taxon>Eukaryota</taxon>
        <taxon>Viridiplantae</taxon>
        <taxon>Streptophyta</taxon>
        <taxon>Embryophyta</taxon>
        <taxon>Tracheophyta</taxon>
        <taxon>Spermatophyta</taxon>
        <taxon>Magnoliopsida</taxon>
        <taxon>Ranunculales</taxon>
        <taxon>Papaveraceae</taxon>
        <taxon>Papaveroideae</taxon>
        <taxon>Papaver</taxon>
    </lineage>
</organism>
<sequence length="169" mass="19045">MVEKFNFPTTCSTKCQRRIHYLDYSGSYSSTGSFCLSSMLGPDPDYLAANPIEERTYTSKQVQDVGTKYELVEPGYLTSVLLRTCFLHHVDFTAKKTDVADAPVEMFFAELTTTSGVRCVKVCRCMGLRDSFSGDKNKGCCYFTHENVQHPRDGGFSRGGEGLFLDRWH</sequence>
<dbReference type="Proteomes" id="UP000316621">
    <property type="component" value="Chromosome 7"/>
</dbReference>
<dbReference type="InterPro" id="IPR022059">
    <property type="entry name" value="DUF3615"/>
</dbReference>
<keyword evidence="3" id="KW-1185">Reference proteome</keyword>
<proteinExistence type="predicted"/>
<evidence type="ECO:0000259" key="1">
    <source>
        <dbReference type="Pfam" id="PF12274"/>
    </source>
</evidence>
<dbReference type="Gramene" id="RZC72378">
    <property type="protein sequence ID" value="RZC72378"/>
    <property type="gene ID" value="C5167_035652"/>
</dbReference>
<dbReference type="Pfam" id="PF12274">
    <property type="entry name" value="DUF3615"/>
    <property type="match status" value="1"/>
</dbReference>
<dbReference type="EMBL" id="CM010721">
    <property type="protein sequence ID" value="RZC72378.1"/>
    <property type="molecule type" value="Genomic_DNA"/>
</dbReference>
<evidence type="ECO:0000313" key="2">
    <source>
        <dbReference type="EMBL" id="RZC72378.1"/>
    </source>
</evidence>
<dbReference type="PANTHER" id="PTHR34710:SF20">
    <property type="entry name" value="OS10G0550200 PROTEIN"/>
    <property type="match status" value="1"/>
</dbReference>
<feature type="domain" description="DUF3615" evidence="1">
    <location>
        <begin position="63"/>
        <end position="151"/>
    </location>
</feature>
<name>A0A4Y7KJY5_PAPSO</name>
<protein>
    <recommendedName>
        <fullName evidence="1">DUF3615 domain-containing protein</fullName>
    </recommendedName>
</protein>
<gene>
    <name evidence="2" type="ORF">C5167_035652</name>
</gene>
<dbReference type="AlphaFoldDB" id="A0A4Y7KJY5"/>
<evidence type="ECO:0000313" key="3">
    <source>
        <dbReference type="Proteomes" id="UP000316621"/>
    </source>
</evidence>
<reference evidence="2 3" key="1">
    <citation type="journal article" date="2018" name="Science">
        <title>The opium poppy genome and morphinan production.</title>
        <authorList>
            <person name="Guo L."/>
            <person name="Winzer T."/>
            <person name="Yang X."/>
            <person name="Li Y."/>
            <person name="Ning Z."/>
            <person name="He Z."/>
            <person name="Teodor R."/>
            <person name="Lu Y."/>
            <person name="Bowser T.A."/>
            <person name="Graham I.A."/>
            <person name="Ye K."/>
        </authorList>
    </citation>
    <scope>NUCLEOTIDE SEQUENCE [LARGE SCALE GENOMIC DNA]</scope>
    <source>
        <strain evidence="3">cv. HN1</strain>
        <tissue evidence="2">Leaves</tissue>
    </source>
</reference>